<evidence type="ECO:0000256" key="6">
    <source>
        <dbReference type="ARBA" id="ARBA00022692"/>
    </source>
</evidence>
<keyword evidence="10 13" id="KW-1133">Transmembrane helix</keyword>
<dbReference type="PROSITE" id="PS50109">
    <property type="entry name" value="HIS_KIN"/>
    <property type="match status" value="1"/>
</dbReference>
<keyword evidence="7" id="KW-0547">Nucleotide-binding</keyword>
<dbReference type="EMBL" id="PYOZ01000003">
    <property type="protein sequence ID" value="PSX45949.1"/>
    <property type="molecule type" value="Genomic_DNA"/>
</dbReference>
<sequence length="877" mass="99488">MDDERPDPQQFLAEVKPRRGNLKIFFGAFAGVGKTYAMLMEAQQLRKQGVDVIAGVIETHGRKETSALLYGLEVIPLKKMKYQKYKLFELDIDRVLARSPSVVLIDELAHNNVSGSRHEKRWQDVDELLEAGITVYTTLNVQHLESLNDVVGGITKIRVQETIPDRIFNSAYEVILVDLPPNDLRQRMTEGKIYLPSRVGTAIDNFFNKGNLTALRELALRCTADCIDEQRRLILGKSYQPDFHDSILVCLNTFGNNEKLIRVGVRLARQLKSQWHVVYVETPKLHNLPNSNRYAILDELKLAEKLGAETAILGDPNPEQALVRYAQRHNLGKIVLARTTKFCWWKIFSQTLVSKMSKLAPDLDFITIALTSIEKVEKVSLISIDKHQRQLPAILVACGLCILTTTISLILFHRIDHANIIMLYMLATVGVAWRFSQRIAMLAAFINVFCFNWFFVEPYHSFTVNNLQYLLTFIVMLIVGTSITRLTHSSRHQAKISRHREERTRQLFELTKILSKAEDHQEIIKLAAMKLNYIFQANVKFILIDENNNLKPDNKPDYDMAIVSWCFNNQKPAGIGTDTLPSSDLFYQPLFNGTDMMGVAVIKVNNPRLLMIPEQIRLLHTCALLIAQSLERVRSIKLAELAKISVETEKMRSTMLSSLSHDLRTPLTVLLNQIESLHQKLHDQPELATQSKEIVNQVNTTIALSNNVMDMIRLEATGFTLQKDWQDWGELISASLSQFPQYDNQISVALDNEIPLVSCDALLIRRVLVNLLENAFKYAGSNAQVELQVYLDGGWFKINVIDNGPGIELGKEKEIFQKFYRGGKESKITGLGLGLAISEAIIIEHEGYIISYNSNKGGAVFSIRLPYYEVPTIPDDI</sequence>
<comment type="subcellular location">
    <subcellularLocation>
        <location evidence="2">Membrane</location>
        <topology evidence="2">Multi-pass membrane protein</topology>
    </subcellularLocation>
</comment>
<dbReference type="InterPro" id="IPR052023">
    <property type="entry name" value="Histidine_kinase_KdpD"/>
</dbReference>
<feature type="transmembrane region" description="Helical" evidence="13">
    <location>
        <begin position="468"/>
        <end position="488"/>
    </location>
</feature>
<dbReference type="FunFam" id="3.40.50.300:FF:000483">
    <property type="entry name" value="Sensor histidine kinase KdpD"/>
    <property type="match status" value="1"/>
</dbReference>
<evidence type="ECO:0000256" key="7">
    <source>
        <dbReference type="ARBA" id="ARBA00022741"/>
    </source>
</evidence>
<comment type="catalytic activity">
    <reaction evidence="1">
        <text>ATP + protein L-histidine = ADP + protein N-phospho-L-histidine.</text>
        <dbReference type="EC" id="2.7.13.3"/>
    </reaction>
</comment>
<feature type="transmembrane region" description="Helical" evidence="13">
    <location>
        <begin position="391"/>
        <end position="411"/>
    </location>
</feature>
<proteinExistence type="predicted"/>
<dbReference type="Pfam" id="PF00512">
    <property type="entry name" value="HisKA"/>
    <property type="match status" value="1"/>
</dbReference>
<dbReference type="Pfam" id="PF13493">
    <property type="entry name" value="DUF4118"/>
    <property type="match status" value="1"/>
</dbReference>
<dbReference type="Pfam" id="PF02518">
    <property type="entry name" value="HATPase_c"/>
    <property type="match status" value="1"/>
</dbReference>
<keyword evidence="9" id="KW-0067">ATP-binding</keyword>
<dbReference type="SUPFAM" id="SSF47384">
    <property type="entry name" value="Homodimeric domain of signal transducing histidine kinase"/>
    <property type="match status" value="1"/>
</dbReference>
<dbReference type="SUPFAM" id="SSF52402">
    <property type="entry name" value="Adenine nucleotide alpha hydrolases-like"/>
    <property type="match status" value="1"/>
</dbReference>
<dbReference type="InterPro" id="IPR038318">
    <property type="entry name" value="KdpD_sf"/>
</dbReference>
<reference evidence="15 16" key="1">
    <citation type="submission" date="2018-01" db="EMBL/GenBank/DDBJ databases">
        <title>Whole genome sequencing of Histamine producing bacteria.</title>
        <authorList>
            <person name="Butler K."/>
        </authorList>
    </citation>
    <scope>NUCLEOTIDE SEQUENCE [LARGE SCALE GENOMIC DNA]</scope>
    <source>
        <strain evidence="15 16">A1-4</strain>
    </source>
</reference>
<dbReference type="SMART" id="SM00388">
    <property type="entry name" value="HisKA"/>
    <property type="match status" value="1"/>
</dbReference>
<comment type="caution">
    <text evidence="15">The sequence shown here is derived from an EMBL/GenBank/DDBJ whole genome shotgun (WGS) entry which is preliminary data.</text>
</comment>
<dbReference type="EC" id="2.7.13.3" evidence="3"/>
<evidence type="ECO:0000256" key="13">
    <source>
        <dbReference type="SAM" id="Phobius"/>
    </source>
</evidence>
<evidence type="ECO:0000256" key="8">
    <source>
        <dbReference type="ARBA" id="ARBA00022777"/>
    </source>
</evidence>
<evidence type="ECO:0000259" key="14">
    <source>
        <dbReference type="PROSITE" id="PS50109"/>
    </source>
</evidence>
<dbReference type="Gene3D" id="3.30.450.40">
    <property type="match status" value="1"/>
</dbReference>
<evidence type="ECO:0000256" key="3">
    <source>
        <dbReference type="ARBA" id="ARBA00012438"/>
    </source>
</evidence>
<dbReference type="CDD" id="cd00075">
    <property type="entry name" value="HATPase"/>
    <property type="match status" value="1"/>
</dbReference>
<dbReference type="Gene3D" id="1.10.287.130">
    <property type="match status" value="1"/>
</dbReference>
<dbReference type="InterPro" id="IPR003594">
    <property type="entry name" value="HATPase_dom"/>
</dbReference>
<dbReference type="PANTHER" id="PTHR45569:SF1">
    <property type="entry name" value="SENSOR PROTEIN KDPD"/>
    <property type="match status" value="1"/>
</dbReference>
<evidence type="ECO:0000256" key="1">
    <source>
        <dbReference type="ARBA" id="ARBA00000085"/>
    </source>
</evidence>
<dbReference type="Gene3D" id="3.30.565.10">
    <property type="entry name" value="Histidine kinase-like ATPase, C-terminal domain"/>
    <property type="match status" value="1"/>
</dbReference>
<dbReference type="InterPro" id="IPR036890">
    <property type="entry name" value="HATPase_C_sf"/>
</dbReference>
<keyword evidence="12 13" id="KW-0472">Membrane</keyword>
<evidence type="ECO:0000256" key="2">
    <source>
        <dbReference type="ARBA" id="ARBA00004141"/>
    </source>
</evidence>
<dbReference type="InterPro" id="IPR027417">
    <property type="entry name" value="P-loop_NTPase"/>
</dbReference>
<keyword evidence="4" id="KW-0597">Phosphoprotein</keyword>
<dbReference type="GO" id="GO:0005737">
    <property type="term" value="C:cytoplasm"/>
    <property type="evidence" value="ECO:0007669"/>
    <property type="project" value="UniProtKB-ARBA"/>
</dbReference>
<dbReference type="SUPFAM" id="SSF55874">
    <property type="entry name" value="ATPase domain of HSP90 chaperone/DNA topoisomerase II/histidine kinase"/>
    <property type="match status" value="1"/>
</dbReference>
<dbReference type="Pfam" id="PF02702">
    <property type="entry name" value="KdpD"/>
    <property type="match status" value="1"/>
</dbReference>
<dbReference type="InterPro" id="IPR029016">
    <property type="entry name" value="GAF-like_dom_sf"/>
</dbReference>
<dbReference type="SMART" id="SM00387">
    <property type="entry name" value="HATPase_c"/>
    <property type="match status" value="1"/>
</dbReference>
<evidence type="ECO:0000256" key="9">
    <source>
        <dbReference type="ARBA" id="ARBA00022840"/>
    </source>
</evidence>
<protein>
    <recommendedName>
        <fullName evidence="3">histidine kinase</fullName>
        <ecNumber evidence="3">2.7.13.3</ecNumber>
    </recommendedName>
</protein>
<accession>A0AAX0Z0U4</accession>
<keyword evidence="5" id="KW-0808">Transferase</keyword>
<evidence type="ECO:0000256" key="11">
    <source>
        <dbReference type="ARBA" id="ARBA00023012"/>
    </source>
</evidence>
<dbReference type="PANTHER" id="PTHR45569">
    <property type="entry name" value="SENSOR PROTEIN KDPD"/>
    <property type="match status" value="1"/>
</dbReference>
<evidence type="ECO:0000256" key="4">
    <source>
        <dbReference type="ARBA" id="ARBA00022553"/>
    </source>
</evidence>
<dbReference type="Proteomes" id="UP000240728">
    <property type="component" value="Unassembled WGS sequence"/>
</dbReference>
<name>A0AAX0Z0U4_9GAMM</name>
<dbReference type="SUPFAM" id="SSF52540">
    <property type="entry name" value="P-loop containing nucleoside triphosphate hydrolases"/>
    <property type="match status" value="1"/>
</dbReference>
<evidence type="ECO:0000256" key="12">
    <source>
        <dbReference type="ARBA" id="ARBA00023136"/>
    </source>
</evidence>
<dbReference type="InterPro" id="IPR036097">
    <property type="entry name" value="HisK_dim/P_sf"/>
</dbReference>
<dbReference type="Gene3D" id="1.20.120.620">
    <property type="entry name" value="Backbone structure of the membrane domain of e. Coli histidine kinase receptor kdpd"/>
    <property type="match status" value="1"/>
</dbReference>
<dbReference type="SUPFAM" id="SSF55781">
    <property type="entry name" value="GAF domain-like"/>
    <property type="match status" value="1"/>
</dbReference>
<keyword evidence="6 13" id="KW-0812">Transmembrane</keyword>
<organism evidence="15 16">
    <name type="scientific">Photobacterium kishitanii</name>
    <dbReference type="NCBI Taxonomy" id="318456"/>
    <lineage>
        <taxon>Bacteria</taxon>
        <taxon>Pseudomonadati</taxon>
        <taxon>Pseudomonadota</taxon>
        <taxon>Gammaproteobacteria</taxon>
        <taxon>Vibrionales</taxon>
        <taxon>Vibrionaceae</taxon>
        <taxon>Photobacterium</taxon>
    </lineage>
</organism>
<keyword evidence="11" id="KW-0902">Two-component regulatory system</keyword>
<evidence type="ECO:0000313" key="16">
    <source>
        <dbReference type="Proteomes" id="UP000240728"/>
    </source>
</evidence>
<evidence type="ECO:0000313" key="15">
    <source>
        <dbReference type="EMBL" id="PSX45949.1"/>
    </source>
</evidence>
<evidence type="ECO:0000256" key="10">
    <source>
        <dbReference type="ARBA" id="ARBA00022989"/>
    </source>
</evidence>
<dbReference type="InterPro" id="IPR005467">
    <property type="entry name" value="His_kinase_dom"/>
</dbReference>
<dbReference type="GO" id="GO:0005524">
    <property type="term" value="F:ATP binding"/>
    <property type="evidence" value="ECO:0007669"/>
    <property type="project" value="UniProtKB-KW"/>
</dbReference>
<evidence type="ECO:0000256" key="5">
    <source>
        <dbReference type="ARBA" id="ARBA00022679"/>
    </source>
</evidence>
<dbReference type="InterPro" id="IPR003661">
    <property type="entry name" value="HisK_dim/P_dom"/>
</dbReference>
<gene>
    <name evidence="15" type="ORF">C0W53_07255</name>
</gene>
<keyword evidence="16" id="KW-1185">Reference proteome</keyword>
<feature type="transmembrane region" description="Helical" evidence="13">
    <location>
        <begin position="417"/>
        <end position="433"/>
    </location>
</feature>
<dbReference type="InterPro" id="IPR003852">
    <property type="entry name" value="Sig_transdc_His_kinase_KdpD_N"/>
</dbReference>
<dbReference type="AlphaFoldDB" id="A0AAX0Z0U4"/>
<feature type="domain" description="Histidine kinase" evidence="14">
    <location>
        <begin position="658"/>
        <end position="869"/>
    </location>
</feature>
<dbReference type="InterPro" id="IPR025201">
    <property type="entry name" value="KdpD_TM"/>
</dbReference>
<keyword evidence="8" id="KW-0418">Kinase</keyword>
<dbReference type="RefSeq" id="WP_080888886.1">
    <property type="nucleotide sequence ID" value="NZ_JZTB01000012.1"/>
</dbReference>
<dbReference type="PRINTS" id="PR00344">
    <property type="entry name" value="BCTRLSENSOR"/>
</dbReference>
<dbReference type="CDD" id="cd00082">
    <property type="entry name" value="HisKA"/>
    <property type="match status" value="1"/>
</dbReference>
<feature type="transmembrane region" description="Helical" evidence="13">
    <location>
        <begin position="440"/>
        <end position="456"/>
    </location>
</feature>
<dbReference type="InterPro" id="IPR004358">
    <property type="entry name" value="Sig_transdc_His_kin-like_C"/>
</dbReference>
<dbReference type="GO" id="GO:0005886">
    <property type="term" value="C:plasma membrane"/>
    <property type="evidence" value="ECO:0007669"/>
    <property type="project" value="TreeGrafter"/>
</dbReference>
<dbReference type="Gene3D" id="3.40.50.300">
    <property type="entry name" value="P-loop containing nucleotide triphosphate hydrolases"/>
    <property type="match status" value="1"/>
</dbReference>
<dbReference type="GO" id="GO:0000155">
    <property type="term" value="F:phosphorelay sensor kinase activity"/>
    <property type="evidence" value="ECO:0007669"/>
    <property type="project" value="InterPro"/>
</dbReference>